<gene>
    <name evidence="1" type="ORF">QYS49_39205</name>
</gene>
<dbReference type="Proteomes" id="UP001230496">
    <property type="component" value="Chromosome"/>
</dbReference>
<organism evidence="1 2">
    <name type="scientific">Marivirga salinarum</name>
    <dbReference type="NCBI Taxonomy" id="3059078"/>
    <lineage>
        <taxon>Bacteria</taxon>
        <taxon>Pseudomonadati</taxon>
        <taxon>Bacteroidota</taxon>
        <taxon>Cytophagia</taxon>
        <taxon>Cytophagales</taxon>
        <taxon>Marivirgaceae</taxon>
        <taxon>Marivirga</taxon>
    </lineage>
</organism>
<dbReference type="PROSITE" id="PS51257">
    <property type="entry name" value="PROKAR_LIPOPROTEIN"/>
    <property type="match status" value="1"/>
</dbReference>
<reference evidence="1 2" key="1">
    <citation type="submission" date="2023-08" db="EMBL/GenBank/DDBJ databases">
        <title>Comparative genomics and taxonomic characterization of three novel marine species of genus Marivirga.</title>
        <authorList>
            <person name="Muhammad N."/>
            <person name="Kim S.-G."/>
        </authorList>
    </citation>
    <scope>NUCLEOTIDE SEQUENCE [LARGE SCALE GENOMIC DNA]</scope>
    <source>
        <strain evidence="1 2">BDSF4-3</strain>
    </source>
</reference>
<proteinExistence type="predicted"/>
<name>A0AA51NDM2_9BACT</name>
<dbReference type="RefSeq" id="WP_308349233.1">
    <property type="nucleotide sequence ID" value="NZ_CP129971.1"/>
</dbReference>
<dbReference type="AlphaFoldDB" id="A0AA51NDM2"/>
<accession>A0AA51NDM2</accession>
<dbReference type="KEGG" id="msaa:QYS49_39205"/>
<evidence type="ECO:0000313" key="1">
    <source>
        <dbReference type="EMBL" id="WMN11666.1"/>
    </source>
</evidence>
<evidence type="ECO:0008006" key="3">
    <source>
        <dbReference type="Google" id="ProtNLM"/>
    </source>
</evidence>
<dbReference type="EMBL" id="CP129971">
    <property type="protein sequence ID" value="WMN11666.1"/>
    <property type="molecule type" value="Genomic_DNA"/>
</dbReference>
<protein>
    <recommendedName>
        <fullName evidence="3">Lipoprotein</fullName>
    </recommendedName>
</protein>
<evidence type="ECO:0000313" key="2">
    <source>
        <dbReference type="Proteomes" id="UP001230496"/>
    </source>
</evidence>
<keyword evidence="2" id="KW-1185">Reference proteome</keyword>
<sequence>MIKSFASLLIYSFILIFSLSSCTALMSKMYGVNQIDGVNEEEIHQFYAAIDFKGIQTDKVIIDSSAFQSLREHENDSIKKDLSQPVQIHYFNNSDLASFHANCYAKGSLKNLDWNYQNRFESFFPISAVEDLNTYPSLQRLNKMITDVDISSENEIVITVFWTRMLEDISRDAVNTVLANISEFNKEDEVRLILINTDSFFSKI</sequence>